<dbReference type="RefSeq" id="WP_378600295.1">
    <property type="nucleotide sequence ID" value="NZ_JBHSQN010000002.1"/>
</dbReference>
<dbReference type="EMBL" id="JBHSQN010000002">
    <property type="protein sequence ID" value="MFC6010412.1"/>
    <property type="molecule type" value="Genomic_DNA"/>
</dbReference>
<evidence type="ECO:0000313" key="3">
    <source>
        <dbReference type="Proteomes" id="UP001596223"/>
    </source>
</evidence>
<accession>A0ABW1JM14</accession>
<evidence type="ECO:0000313" key="2">
    <source>
        <dbReference type="EMBL" id="MFC6010412.1"/>
    </source>
</evidence>
<keyword evidence="1" id="KW-0812">Transmembrane</keyword>
<protein>
    <submittedName>
        <fullName evidence="2">Uncharacterized protein</fullName>
    </submittedName>
</protein>
<evidence type="ECO:0000256" key="1">
    <source>
        <dbReference type="SAM" id="Phobius"/>
    </source>
</evidence>
<feature type="transmembrane region" description="Helical" evidence="1">
    <location>
        <begin position="20"/>
        <end position="53"/>
    </location>
</feature>
<name>A0ABW1JM14_9NOCA</name>
<keyword evidence="3" id="KW-1185">Reference proteome</keyword>
<organism evidence="2 3">
    <name type="scientific">Nocardia lasii</name>
    <dbReference type="NCBI Taxonomy" id="1616107"/>
    <lineage>
        <taxon>Bacteria</taxon>
        <taxon>Bacillati</taxon>
        <taxon>Actinomycetota</taxon>
        <taxon>Actinomycetes</taxon>
        <taxon>Mycobacteriales</taxon>
        <taxon>Nocardiaceae</taxon>
        <taxon>Nocardia</taxon>
    </lineage>
</organism>
<dbReference type="Proteomes" id="UP001596223">
    <property type="component" value="Unassembled WGS sequence"/>
</dbReference>
<proteinExistence type="predicted"/>
<sequence>MTNSRNRAPSTPSMDLTSTTIMLATCVFFLVGLTALTGSLPAAIVGAVGLALAMMTTLKMLGPHQL</sequence>
<keyword evidence="1" id="KW-0472">Membrane</keyword>
<keyword evidence="1" id="KW-1133">Transmembrane helix</keyword>
<gene>
    <name evidence="2" type="ORF">ACFP3H_05065</name>
</gene>
<reference evidence="3" key="1">
    <citation type="journal article" date="2019" name="Int. J. Syst. Evol. Microbiol.">
        <title>The Global Catalogue of Microorganisms (GCM) 10K type strain sequencing project: providing services to taxonomists for standard genome sequencing and annotation.</title>
        <authorList>
            <consortium name="The Broad Institute Genomics Platform"/>
            <consortium name="The Broad Institute Genome Sequencing Center for Infectious Disease"/>
            <person name="Wu L."/>
            <person name="Ma J."/>
        </authorList>
    </citation>
    <scope>NUCLEOTIDE SEQUENCE [LARGE SCALE GENOMIC DNA]</scope>
    <source>
        <strain evidence="3">CCUG 36956</strain>
    </source>
</reference>
<comment type="caution">
    <text evidence="2">The sequence shown here is derived from an EMBL/GenBank/DDBJ whole genome shotgun (WGS) entry which is preliminary data.</text>
</comment>